<sequence>MFTLKNVRTAILVLTVAILASIFVSDVSAQGWINPEVYNSGRKVTGAHYDPFTGQIVVRTDQTKVRESYLDPNRNQIDPGSYRQVNRYETDLNGVRWHVTGTQWTSNGVPHGNLSRRRVGGSSGPVVEDRNEHVAYGAQNLGGSTQGSTNKTKTVRSNKLPQHRRGTGSRSTLGHYSPF</sequence>
<feature type="compositionally biased region" description="Polar residues" evidence="1">
    <location>
        <begin position="141"/>
        <end position="152"/>
    </location>
</feature>
<protein>
    <submittedName>
        <fullName evidence="2">Uncharacterized protein</fullName>
    </submittedName>
</protein>
<feature type="compositionally biased region" description="Basic residues" evidence="1">
    <location>
        <begin position="153"/>
        <end position="167"/>
    </location>
</feature>
<reference evidence="2 3" key="1">
    <citation type="submission" date="2019-02" db="EMBL/GenBank/DDBJ databases">
        <title>Deep-cultivation of Planctomycetes and their phenomic and genomic characterization uncovers novel biology.</title>
        <authorList>
            <person name="Wiegand S."/>
            <person name="Jogler M."/>
            <person name="Boedeker C."/>
            <person name="Pinto D."/>
            <person name="Vollmers J."/>
            <person name="Rivas-Marin E."/>
            <person name="Kohn T."/>
            <person name="Peeters S.H."/>
            <person name="Heuer A."/>
            <person name="Rast P."/>
            <person name="Oberbeckmann S."/>
            <person name="Bunk B."/>
            <person name="Jeske O."/>
            <person name="Meyerdierks A."/>
            <person name="Storesund J.E."/>
            <person name="Kallscheuer N."/>
            <person name="Luecker S."/>
            <person name="Lage O.M."/>
            <person name="Pohl T."/>
            <person name="Merkel B.J."/>
            <person name="Hornburger P."/>
            <person name="Mueller R.-W."/>
            <person name="Bruemmer F."/>
            <person name="Labrenz M."/>
            <person name="Spormann A.M."/>
            <person name="Op Den Camp H."/>
            <person name="Overmann J."/>
            <person name="Amann R."/>
            <person name="Jetten M.S.M."/>
            <person name="Mascher T."/>
            <person name="Medema M.H."/>
            <person name="Devos D.P."/>
            <person name="Kaster A.-K."/>
            <person name="Ovreas L."/>
            <person name="Rohde M."/>
            <person name="Galperin M.Y."/>
            <person name="Jogler C."/>
        </authorList>
    </citation>
    <scope>NUCLEOTIDE SEQUENCE [LARGE SCALE GENOMIC DNA]</scope>
    <source>
        <strain evidence="2 3">Pla22</strain>
    </source>
</reference>
<dbReference type="EMBL" id="SJPI01000001">
    <property type="protein sequence ID" value="TWT53592.1"/>
    <property type="molecule type" value="Genomic_DNA"/>
</dbReference>
<dbReference type="RefSeq" id="WP_146513786.1">
    <property type="nucleotide sequence ID" value="NZ_SJPI01000001.1"/>
</dbReference>
<proteinExistence type="predicted"/>
<feature type="region of interest" description="Disordered" evidence="1">
    <location>
        <begin position="103"/>
        <end position="179"/>
    </location>
</feature>
<feature type="compositionally biased region" description="Polar residues" evidence="1">
    <location>
        <begin position="168"/>
        <end position="179"/>
    </location>
</feature>
<gene>
    <name evidence="2" type="ORF">Pla22_12220</name>
</gene>
<dbReference type="Proteomes" id="UP000316598">
    <property type="component" value="Unassembled WGS sequence"/>
</dbReference>
<evidence type="ECO:0000313" key="3">
    <source>
        <dbReference type="Proteomes" id="UP000316598"/>
    </source>
</evidence>
<keyword evidence="3" id="KW-1185">Reference proteome</keyword>
<dbReference type="AlphaFoldDB" id="A0A5C5WUU9"/>
<evidence type="ECO:0000256" key="1">
    <source>
        <dbReference type="SAM" id="MobiDB-lite"/>
    </source>
</evidence>
<name>A0A5C5WUU9_9BACT</name>
<organism evidence="2 3">
    <name type="scientific">Rubripirellula amarantea</name>
    <dbReference type="NCBI Taxonomy" id="2527999"/>
    <lineage>
        <taxon>Bacteria</taxon>
        <taxon>Pseudomonadati</taxon>
        <taxon>Planctomycetota</taxon>
        <taxon>Planctomycetia</taxon>
        <taxon>Pirellulales</taxon>
        <taxon>Pirellulaceae</taxon>
        <taxon>Rubripirellula</taxon>
    </lineage>
</organism>
<evidence type="ECO:0000313" key="2">
    <source>
        <dbReference type="EMBL" id="TWT53592.1"/>
    </source>
</evidence>
<comment type="caution">
    <text evidence="2">The sequence shown here is derived from an EMBL/GenBank/DDBJ whole genome shotgun (WGS) entry which is preliminary data.</text>
</comment>
<accession>A0A5C5WUU9</accession>
<dbReference type="OrthoDB" id="286332at2"/>